<feature type="active site" description="Proton acceptor" evidence="2">
    <location>
        <position position="122"/>
    </location>
</feature>
<comment type="similarity">
    <text evidence="2">Belongs to the 2H phosphoesterase superfamily. ThpR family.</text>
</comment>
<dbReference type="InterPro" id="IPR009097">
    <property type="entry name" value="Cyclic_Pdiesterase"/>
</dbReference>
<dbReference type="GO" id="GO:0004113">
    <property type="term" value="F:2',3'-cyclic-nucleotide 3'-phosphodiesterase activity"/>
    <property type="evidence" value="ECO:0007669"/>
    <property type="project" value="InterPro"/>
</dbReference>
<reference evidence="3 4" key="1">
    <citation type="submission" date="2017-01" db="EMBL/GenBank/DDBJ databases">
        <authorList>
            <person name="Mah S.A."/>
            <person name="Swanson W.J."/>
            <person name="Moy G.W."/>
            <person name="Vacquier V.D."/>
        </authorList>
    </citation>
    <scope>NUCLEOTIDE SEQUENCE [LARGE SCALE GENOMIC DNA]</scope>
    <source>
        <strain evidence="3 4">ATCC 29606</strain>
    </source>
</reference>
<gene>
    <name evidence="3" type="ORF">SAMN05421672_10470</name>
</gene>
<dbReference type="AlphaFoldDB" id="A0A1N6QYI2"/>
<evidence type="ECO:0000256" key="2">
    <source>
        <dbReference type="HAMAP-Rule" id="MF_01940"/>
    </source>
</evidence>
<dbReference type="EC" id="3.1.4.58" evidence="2"/>
<evidence type="ECO:0000313" key="4">
    <source>
        <dbReference type="Proteomes" id="UP000186079"/>
    </source>
</evidence>
<dbReference type="EMBL" id="FTMC01000004">
    <property type="protein sequence ID" value="SIQ21681.1"/>
    <property type="molecule type" value="Genomic_DNA"/>
</dbReference>
<organism evidence="3 4">
    <name type="scientific">Pseudomonas flexibilis</name>
    <dbReference type="NCBI Taxonomy" id="706570"/>
    <lineage>
        <taxon>Bacteria</taxon>
        <taxon>Pseudomonadati</taxon>
        <taxon>Pseudomonadota</taxon>
        <taxon>Gammaproteobacteria</taxon>
        <taxon>Pseudomonadales</taxon>
        <taxon>Pseudomonadaceae</taxon>
        <taxon>Pseudomonas</taxon>
    </lineage>
</organism>
<keyword evidence="3" id="KW-0436">Ligase</keyword>
<dbReference type="RefSeq" id="WP_051587354.1">
    <property type="nucleotide sequence ID" value="NZ_FTMC01000004.1"/>
</dbReference>
<dbReference type="GO" id="GO:0008664">
    <property type="term" value="F:RNA 2',3'-cyclic 3'-phosphodiesterase activity"/>
    <property type="evidence" value="ECO:0007669"/>
    <property type="project" value="UniProtKB-EC"/>
</dbReference>
<name>A0A1N6QYI2_9PSED</name>
<dbReference type="Pfam" id="PF13563">
    <property type="entry name" value="2_5_RNA_ligase2"/>
    <property type="match status" value="1"/>
</dbReference>
<proteinExistence type="inferred from homology"/>
<sequence length="178" mass="19887">MTNDRLRLFFALPCPEPVTEALSAWCTANFPSGRPLHPADLHVTLAFLGNQPVESLPALTTLAAALPLPAFELELARTERWSDLLVLVTRQAPPALLEFQAELSNRLQAAGIAHEQRPYRPHLTLVRRLDETAAPASAPHVSWQVSEWGLYQSIERQPRYQRLAHWPAVSGRNSFSPD</sequence>
<dbReference type="InterPro" id="IPR004175">
    <property type="entry name" value="RNA_CPDase"/>
</dbReference>
<accession>A0A1N6QYI2</accession>
<feature type="short sequence motif" description="HXTX 1" evidence="2">
    <location>
        <begin position="42"/>
        <end position="45"/>
    </location>
</feature>
<protein>
    <recommendedName>
        <fullName evidence="2">RNA 2',3'-cyclic phosphodiesterase</fullName>
        <shortName evidence="2">RNA 2',3'-CPDase</shortName>
        <ecNumber evidence="2">3.1.4.58</ecNumber>
    </recommendedName>
</protein>
<keyword evidence="1 2" id="KW-0378">Hydrolase</keyword>
<dbReference type="NCBIfam" id="TIGR02258">
    <property type="entry name" value="2_5_ligase"/>
    <property type="match status" value="1"/>
</dbReference>
<dbReference type="SUPFAM" id="SSF55144">
    <property type="entry name" value="LigT-like"/>
    <property type="match status" value="1"/>
</dbReference>
<evidence type="ECO:0000313" key="3">
    <source>
        <dbReference type="EMBL" id="SIQ21681.1"/>
    </source>
</evidence>
<comment type="catalytic activity">
    <reaction evidence="2">
        <text>a 3'-end 2',3'-cyclophospho-ribonucleotide-RNA + H2O = a 3'-end 2'-phospho-ribonucleotide-RNA + H(+)</text>
        <dbReference type="Rhea" id="RHEA:11828"/>
        <dbReference type="Rhea" id="RHEA-COMP:10464"/>
        <dbReference type="Rhea" id="RHEA-COMP:17353"/>
        <dbReference type="ChEBI" id="CHEBI:15377"/>
        <dbReference type="ChEBI" id="CHEBI:15378"/>
        <dbReference type="ChEBI" id="CHEBI:83064"/>
        <dbReference type="ChEBI" id="CHEBI:173113"/>
        <dbReference type="EC" id="3.1.4.58"/>
    </reaction>
</comment>
<dbReference type="Proteomes" id="UP000186079">
    <property type="component" value="Unassembled WGS sequence"/>
</dbReference>
<dbReference type="Gene3D" id="3.90.1140.10">
    <property type="entry name" value="Cyclic phosphodiesterase"/>
    <property type="match status" value="1"/>
</dbReference>
<dbReference type="GO" id="GO:0016874">
    <property type="term" value="F:ligase activity"/>
    <property type="evidence" value="ECO:0007669"/>
    <property type="project" value="UniProtKB-KW"/>
</dbReference>
<evidence type="ECO:0000256" key="1">
    <source>
        <dbReference type="ARBA" id="ARBA00022801"/>
    </source>
</evidence>
<feature type="short sequence motif" description="HXTX 2" evidence="2">
    <location>
        <begin position="122"/>
        <end position="125"/>
    </location>
</feature>
<dbReference type="PANTHER" id="PTHR35561">
    <property type="entry name" value="RNA 2',3'-CYCLIC PHOSPHODIESTERASE"/>
    <property type="match status" value="1"/>
</dbReference>
<dbReference type="HAMAP" id="MF_01940">
    <property type="entry name" value="RNA_CPDase"/>
    <property type="match status" value="1"/>
</dbReference>
<dbReference type="PANTHER" id="PTHR35561:SF1">
    <property type="entry name" value="RNA 2',3'-CYCLIC PHOSPHODIESTERASE"/>
    <property type="match status" value="1"/>
</dbReference>
<comment type="function">
    <text evidence="2">Hydrolyzes RNA 2',3'-cyclic phosphodiester to an RNA 2'-phosphomonoester.</text>
</comment>
<feature type="active site" description="Proton donor" evidence="2">
    <location>
        <position position="42"/>
    </location>
</feature>